<dbReference type="Pfam" id="PF04229">
    <property type="entry name" value="GrpB"/>
    <property type="match status" value="1"/>
</dbReference>
<sequence>MPPAWPRAYQQEADLIAEALVGVPHAIEHIGSTAVPGLPAKPVIDLMVGVADYRRSDEIREALQAVGYVWDPAAEKHEPARKVFRKGPADRRHLRSHHLHLTIVSGDYWRRILAFRDQLRRDPLAAAEYAAVKAELLHSCGDNSRAYTRGKREVVKRIERAAGVDVP</sequence>
<dbReference type="InterPro" id="IPR043519">
    <property type="entry name" value="NT_sf"/>
</dbReference>
<gene>
    <name evidence="1" type="ORF">U2F25_10545</name>
</gene>
<dbReference type="PANTHER" id="PTHR34822">
    <property type="entry name" value="GRPB DOMAIN PROTEIN (AFU_ORTHOLOGUE AFUA_1G01530)"/>
    <property type="match status" value="1"/>
</dbReference>
<dbReference type="RefSeq" id="WP_322440280.1">
    <property type="nucleotide sequence ID" value="NZ_JAXOTQ010000011.1"/>
</dbReference>
<keyword evidence="2" id="KW-1185">Reference proteome</keyword>
<dbReference type="SUPFAM" id="SSF81301">
    <property type="entry name" value="Nucleotidyltransferase"/>
    <property type="match status" value="1"/>
</dbReference>
<dbReference type="PANTHER" id="PTHR34822:SF1">
    <property type="entry name" value="GRPB FAMILY PROTEIN"/>
    <property type="match status" value="1"/>
</dbReference>
<accession>A0ABU5JBC3</accession>
<dbReference type="EMBL" id="JAXOTQ010000011">
    <property type="protein sequence ID" value="MDZ5489898.1"/>
    <property type="molecule type" value="Genomic_DNA"/>
</dbReference>
<name>A0ABU5JBC3_9ACTN</name>
<evidence type="ECO:0000313" key="1">
    <source>
        <dbReference type="EMBL" id="MDZ5489898.1"/>
    </source>
</evidence>
<comment type="caution">
    <text evidence="1">The sequence shown here is derived from an EMBL/GenBank/DDBJ whole genome shotgun (WGS) entry which is preliminary data.</text>
</comment>
<dbReference type="Gene3D" id="3.30.460.10">
    <property type="entry name" value="Beta Polymerase, domain 2"/>
    <property type="match status" value="1"/>
</dbReference>
<organism evidence="1 2">
    <name type="scientific">Micromonospora sicca</name>
    <dbReference type="NCBI Taxonomy" id="2202420"/>
    <lineage>
        <taxon>Bacteria</taxon>
        <taxon>Bacillati</taxon>
        <taxon>Actinomycetota</taxon>
        <taxon>Actinomycetes</taxon>
        <taxon>Micromonosporales</taxon>
        <taxon>Micromonosporaceae</taxon>
        <taxon>Micromonospora</taxon>
    </lineage>
</organism>
<evidence type="ECO:0000313" key="2">
    <source>
        <dbReference type="Proteomes" id="UP001290101"/>
    </source>
</evidence>
<dbReference type="InterPro" id="IPR007344">
    <property type="entry name" value="GrpB/CoaE"/>
</dbReference>
<protein>
    <submittedName>
        <fullName evidence="1">GrpB family protein</fullName>
    </submittedName>
</protein>
<reference evidence="1 2" key="1">
    <citation type="submission" date="2023-12" db="EMBL/GenBank/DDBJ databases">
        <title>Micromonospora sp. nov., isolated from Atacama Desert.</title>
        <authorList>
            <person name="Carro L."/>
            <person name="Golinska P."/>
            <person name="Klenk H.-P."/>
            <person name="Goodfellow M."/>
        </authorList>
    </citation>
    <scope>NUCLEOTIDE SEQUENCE [LARGE SCALE GENOMIC DNA]</scope>
    <source>
        <strain evidence="1 2">4G53</strain>
    </source>
</reference>
<dbReference type="Proteomes" id="UP001290101">
    <property type="component" value="Unassembled WGS sequence"/>
</dbReference>
<proteinExistence type="predicted"/>